<evidence type="ECO:0000259" key="3">
    <source>
        <dbReference type="Pfam" id="PF10551"/>
    </source>
</evidence>
<evidence type="ECO:0000256" key="1">
    <source>
        <dbReference type="SAM" id="Coils"/>
    </source>
</evidence>
<dbReference type="PANTHER" id="PTHR47718">
    <property type="entry name" value="OS01G0519700 PROTEIN"/>
    <property type="match status" value="1"/>
</dbReference>
<protein>
    <recommendedName>
        <fullName evidence="3">MULE transposase domain-containing protein</fullName>
    </recommendedName>
</protein>
<comment type="caution">
    <text evidence="4">The sequence shown here is derived from an EMBL/GenBank/DDBJ whole genome shotgun (WGS) entry which is preliminary data.</text>
</comment>
<evidence type="ECO:0000313" key="5">
    <source>
        <dbReference type="Proteomes" id="UP000235145"/>
    </source>
</evidence>
<keyword evidence="1" id="KW-0175">Coiled coil</keyword>
<accession>A0A9R1VPQ7</accession>
<feature type="region of interest" description="Disordered" evidence="2">
    <location>
        <begin position="253"/>
        <end position="277"/>
    </location>
</feature>
<gene>
    <name evidence="4" type="ORF">LSAT_V11C400192660</name>
</gene>
<sequence length="1002" mass="114963">MSRVPSLLGENQVLHQHLHEIHEKLDRLLDDSKAYSGVVLKAFLETAIDQHTKAIEKSTQAVDASTSSCKQATTEVTEVIHTTQIFLDSLKAHAETTAAKVQSFVDSFSKSVDSRFDSLHATLATESALKEDLAKHKAIIKVQKVQLAQAEKEISLLKVQRSVYKSCAGEVKDLLTNLLGAHDPILTLTIRNHLTSKLLPAIAMLHEMKGVSEGFVPPKQRVESSTRVVQPRVFVKTEDAQPSVTTELKDIVALGSGSQEKPRENIDDSESEEEETIADALKRKKRNRELDDSVKIAKEAEERERRNKEEEDALNCKKALFPLWTKETLINQAIESPSVYWLEPVASFDCDNSKDSQFDMPITRKAFTFHCFDSTAEVPFPHPKVDRELIDFYLKYGQPQYLTWSAQKIITVKVLKPSHAGRFINVNFKFTRGTKNTVSIISLADLPILNPHDWILLYNILLTNPVEYEPILEHMKRMLASYIHEVATMDQEIANVMNKKPIVKTTPKSGDVNKMKIRQIDSTNLTVMFTKGEDHRFLFALVDKHLFSTDYLEHVINLIHWCKQNSEVDKKIFTDMLHWYITSELCSKIVETCLTLNVNVFSLIKHTEDANNAEDENHLVDEDTEVNIDFTEGQPYDTHDYVSPSGTLYWTPIVSDDIKPKVTSKFDSYDKAVAMYRNYALESGFDVRLGRVKKTNNGIIAYRHLVCNREGTLKYVVSDFVEQHNHEMFSKGNMYLSRSKRKLNYSQEIFIHNMSTQNIGPVKAHRLYSALQAGPSVRGGLVYDFKNARRNLNCYIGGRDAKFLVDKMNDRKKNVPSFTFEYKVLNKRLNALFWADETAKYNYNSFGDVVSLDATFNMNKYDMVFVPFTGIDNHKKCLTFGARLLSKEDGVSYEWLLRDFLKAFRKQPQLVISDQDPALKKAIDTVFPLAHHKLCMWHITKKLPNKILSIEDATTNQKFRKRFHSIIWNSKMEPHDFENVWHTMLEEFKITNNSWMNTMYGL</sequence>
<dbReference type="Pfam" id="PF10551">
    <property type="entry name" value="MULE"/>
    <property type="match status" value="1"/>
</dbReference>
<dbReference type="InterPro" id="IPR018289">
    <property type="entry name" value="MULE_transposase_dom"/>
</dbReference>
<name>A0A9R1VPQ7_LACSA</name>
<evidence type="ECO:0000313" key="4">
    <source>
        <dbReference type="EMBL" id="KAJ0210241.1"/>
    </source>
</evidence>
<feature type="domain" description="MULE transposase" evidence="3">
    <location>
        <begin position="849"/>
        <end position="942"/>
    </location>
</feature>
<dbReference type="Proteomes" id="UP000235145">
    <property type="component" value="Unassembled WGS sequence"/>
</dbReference>
<reference evidence="4 5" key="1">
    <citation type="journal article" date="2017" name="Nat. Commun.">
        <title>Genome assembly with in vitro proximity ligation data and whole-genome triplication in lettuce.</title>
        <authorList>
            <person name="Reyes-Chin-Wo S."/>
            <person name="Wang Z."/>
            <person name="Yang X."/>
            <person name="Kozik A."/>
            <person name="Arikit S."/>
            <person name="Song C."/>
            <person name="Xia L."/>
            <person name="Froenicke L."/>
            <person name="Lavelle D.O."/>
            <person name="Truco M.J."/>
            <person name="Xia R."/>
            <person name="Zhu S."/>
            <person name="Xu C."/>
            <person name="Xu H."/>
            <person name="Xu X."/>
            <person name="Cox K."/>
            <person name="Korf I."/>
            <person name="Meyers B.C."/>
            <person name="Michelmore R.W."/>
        </authorList>
    </citation>
    <scope>NUCLEOTIDE SEQUENCE [LARGE SCALE GENOMIC DNA]</scope>
    <source>
        <strain evidence="5">cv. Salinas</strain>
        <tissue evidence="4">Seedlings</tissue>
    </source>
</reference>
<evidence type="ECO:0000256" key="2">
    <source>
        <dbReference type="SAM" id="MobiDB-lite"/>
    </source>
</evidence>
<dbReference type="AlphaFoldDB" id="A0A9R1VPQ7"/>
<organism evidence="4 5">
    <name type="scientific">Lactuca sativa</name>
    <name type="common">Garden lettuce</name>
    <dbReference type="NCBI Taxonomy" id="4236"/>
    <lineage>
        <taxon>Eukaryota</taxon>
        <taxon>Viridiplantae</taxon>
        <taxon>Streptophyta</taxon>
        <taxon>Embryophyta</taxon>
        <taxon>Tracheophyta</taxon>
        <taxon>Spermatophyta</taxon>
        <taxon>Magnoliopsida</taxon>
        <taxon>eudicotyledons</taxon>
        <taxon>Gunneridae</taxon>
        <taxon>Pentapetalae</taxon>
        <taxon>asterids</taxon>
        <taxon>campanulids</taxon>
        <taxon>Asterales</taxon>
        <taxon>Asteraceae</taxon>
        <taxon>Cichorioideae</taxon>
        <taxon>Cichorieae</taxon>
        <taxon>Lactucinae</taxon>
        <taxon>Lactuca</taxon>
    </lineage>
</organism>
<proteinExistence type="predicted"/>
<feature type="coiled-coil region" evidence="1">
    <location>
        <begin position="133"/>
        <end position="160"/>
    </location>
</feature>
<keyword evidence="5" id="KW-1185">Reference proteome</keyword>
<dbReference type="PANTHER" id="PTHR47718:SF12">
    <property type="entry name" value="PROTEIN FAR1-RELATED SEQUENCE"/>
    <property type="match status" value="1"/>
</dbReference>
<dbReference type="EMBL" id="NBSK02000004">
    <property type="protein sequence ID" value="KAJ0210241.1"/>
    <property type="molecule type" value="Genomic_DNA"/>
</dbReference>
<feature type="compositionally biased region" description="Acidic residues" evidence="2">
    <location>
        <begin position="267"/>
        <end position="277"/>
    </location>
</feature>